<dbReference type="PANTHER" id="PTHR48106:SF18">
    <property type="entry name" value="QUINONE OXIDOREDUCTASE PIG3"/>
    <property type="match status" value="1"/>
</dbReference>
<evidence type="ECO:0000313" key="5">
    <source>
        <dbReference type="Proteomes" id="UP001596500"/>
    </source>
</evidence>
<dbReference type="Gene3D" id="3.90.180.10">
    <property type="entry name" value="Medium-chain alcohol dehydrogenases, catalytic domain"/>
    <property type="match status" value="1"/>
</dbReference>
<dbReference type="InterPro" id="IPR013149">
    <property type="entry name" value="ADH-like_C"/>
</dbReference>
<dbReference type="Proteomes" id="UP001596500">
    <property type="component" value="Unassembled WGS sequence"/>
</dbReference>
<name>A0ABW2RPU0_9BACL</name>
<dbReference type="InterPro" id="IPR013154">
    <property type="entry name" value="ADH-like_N"/>
</dbReference>
<feature type="domain" description="Enoyl reductase (ER)" evidence="3">
    <location>
        <begin position="10"/>
        <end position="325"/>
    </location>
</feature>
<gene>
    <name evidence="4" type="ORF">ACFQNG_17925</name>
</gene>
<reference evidence="5" key="1">
    <citation type="journal article" date="2019" name="Int. J. Syst. Evol. Microbiol.">
        <title>The Global Catalogue of Microorganisms (GCM) 10K type strain sequencing project: providing services to taxonomists for standard genome sequencing and annotation.</title>
        <authorList>
            <consortium name="The Broad Institute Genomics Platform"/>
            <consortium name="The Broad Institute Genome Sequencing Center for Infectious Disease"/>
            <person name="Wu L."/>
            <person name="Ma J."/>
        </authorList>
    </citation>
    <scope>NUCLEOTIDE SEQUENCE [LARGE SCALE GENOMIC DNA]</scope>
    <source>
        <strain evidence="5">CGMCC 1.12942</strain>
    </source>
</reference>
<dbReference type="RefSeq" id="WP_379867174.1">
    <property type="nucleotide sequence ID" value="NZ_JBHTBW010000065.1"/>
</dbReference>
<evidence type="ECO:0000256" key="1">
    <source>
        <dbReference type="ARBA" id="ARBA00022857"/>
    </source>
</evidence>
<accession>A0ABW2RPU0</accession>
<organism evidence="4 5">
    <name type="scientific">Laceyella putida</name>
    <dbReference type="NCBI Taxonomy" id="110101"/>
    <lineage>
        <taxon>Bacteria</taxon>
        <taxon>Bacillati</taxon>
        <taxon>Bacillota</taxon>
        <taxon>Bacilli</taxon>
        <taxon>Bacillales</taxon>
        <taxon>Thermoactinomycetaceae</taxon>
        <taxon>Laceyella</taxon>
    </lineage>
</organism>
<dbReference type="Pfam" id="PF08240">
    <property type="entry name" value="ADH_N"/>
    <property type="match status" value="1"/>
</dbReference>
<protein>
    <submittedName>
        <fullName evidence="4">NAD(P)H-quinone oxidoreductase</fullName>
    </submittedName>
</protein>
<dbReference type="SUPFAM" id="SSF51735">
    <property type="entry name" value="NAD(P)-binding Rossmann-fold domains"/>
    <property type="match status" value="1"/>
</dbReference>
<keyword evidence="5" id="KW-1185">Reference proteome</keyword>
<evidence type="ECO:0000256" key="2">
    <source>
        <dbReference type="ARBA" id="ARBA00023002"/>
    </source>
</evidence>
<dbReference type="InterPro" id="IPR011032">
    <property type="entry name" value="GroES-like_sf"/>
</dbReference>
<dbReference type="NCBIfam" id="TIGR02824">
    <property type="entry name" value="quinone_pig3"/>
    <property type="match status" value="1"/>
</dbReference>
<keyword evidence="2" id="KW-0560">Oxidoreductase</keyword>
<evidence type="ECO:0000313" key="4">
    <source>
        <dbReference type="EMBL" id="MFC7442950.1"/>
    </source>
</evidence>
<dbReference type="SMART" id="SM00829">
    <property type="entry name" value="PKS_ER"/>
    <property type="match status" value="1"/>
</dbReference>
<sequence length="329" mass="35731">MRAVVVKEKGGADQLVIKEVAKPSYREDEILVRVKATAVNRADIAQREGMYPPPPGASPILGLEFAGVVEEVGAEYQGKWHPGDRVFGLLAGGGYAEYAVVPGELVLPIPEHFSFEEAAAIPEVFLTAYQCLFWIGRLQKGETVLIHAGASGVGTAAIQLVRAAGATALVTVGSEEKQKFCLGLGAKHAFNYRDGAFSDKVLEATDGQGVDVVLDFVGAPYWQQNLKVLRMGGRLVFISALGGTKLDQASIGAILGKRLTVTGTTLRSRSLAYKEELNRDFASFALPRFVSGELKPIIDRVYPWTEVKEAHRYMEQNKNKGKIVLRIDE</sequence>
<dbReference type="CDD" id="cd05276">
    <property type="entry name" value="p53_inducible_oxidoreductase"/>
    <property type="match status" value="1"/>
</dbReference>
<evidence type="ECO:0000259" key="3">
    <source>
        <dbReference type="SMART" id="SM00829"/>
    </source>
</evidence>
<dbReference type="Pfam" id="PF00107">
    <property type="entry name" value="ADH_zinc_N"/>
    <property type="match status" value="1"/>
</dbReference>
<dbReference type="InterPro" id="IPR014189">
    <property type="entry name" value="Quinone_OxRdtase_PIG3"/>
</dbReference>
<dbReference type="SUPFAM" id="SSF50129">
    <property type="entry name" value="GroES-like"/>
    <property type="match status" value="1"/>
</dbReference>
<dbReference type="InterPro" id="IPR020843">
    <property type="entry name" value="ER"/>
</dbReference>
<dbReference type="InterPro" id="IPR036291">
    <property type="entry name" value="NAD(P)-bd_dom_sf"/>
</dbReference>
<dbReference type="PANTHER" id="PTHR48106">
    <property type="entry name" value="QUINONE OXIDOREDUCTASE PIG3-RELATED"/>
    <property type="match status" value="1"/>
</dbReference>
<keyword evidence="1" id="KW-0521">NADP</keyword>
<dbReference type="EMBL" id="JBHTBW010000065">
    <property type="protein sequence ID" value="MFC7442950.1"/>
    <property type="molecule type" value="Genomic_DNA"/>
</dbReference>
<proteinExistence type="predicted"/>
<dbReference type="Gene3D" id="3.40.50.720">
    <property type="entry name" value="NAD(P)-binding Rossmann-like Domain"/>
    <property type="match status" value="1"/>
</dbReference>
<comment type="caution">
    <text evidence="4">The sequence shown here is derived from an EMBL/GenBank/DDBJ whole genome shotgun (WGS) entry which is preliminary data.</text>
</comment>